<name>B3S731_TRIAD</name>
<dbReference type="GO" id="GO:0005576">
    <property type="term" value="C:extracellular region"/>
    <property type="evidence" value="ECO:0007669"/>
    <property type="project" value="InterPro"/>
</dbReference>
<keyword evidence="4" id="KW-0964">Secreted</keyword>
<organism evidence="10 11">
    <name type="scientific">Trichoplax adhaerens</name>
    <name type="common">Trichoplax reptans</name>
    <dbReference type="NCBI Taxonomy" id="10228"/>
    <lineage>
        <taxon>Eukaryota</taxon>
        <taxon>Metazoa</taxon>
        <taxon>Placozoa</taxon>
        <taxon>Uniplacotomia</taxon>
        <taxon>Trichoplacea</taxon>
        <taxon>Trichoplacidae</taxon>
        <taxon>Trichoplax</taxon>
    </lineage>
</organism>
<feature type="signal peptide" evidence="9">
    <location>
        <begin position="1"/>
        <end position="27"/>
    </location>
</feature>
<dbReference type="KEGG" id="tad:TRIADDRAFT_60019"/>
<sequence length="110" mass="13041">MTNNQQYHSYQLHHMLFLAIFLPYASGSLNPCKLLDLTTTQFGHCKKCPILPELIDNGIKAGIRLCRQKYRFHRWNCKTNMESSAIRFQAIPIGKLRNITYRRYYINLLY</sequence>
<dbReference type="GO" id="GO:0016055">
    <property type="term" value="P:Wnt signaling pathway"/>
    <property type="evidence" value="ECO:0007669"/>
    <property type="project" value="UniProtKB-KW"/>
</dbReference>
<reference evidence="10 11" key="1">
    <citation type="journal article" date="2008" name="Nature">
        <title>The Trichoplax genome and the nature of placozoans.</title>
        <authorList>
            <person name="Srivastava M."/>
            <person name="Begovic E."/>
            <person name="Chapman J."/>
            <person name="Putnam N.H."/>
            <person name="Hellsten U."/>
            <person name="Kawashima T."/>
            <person name="Kuo A."/>
            <person name="Mitros T."/>
            <person name="Salamov A."/>
            <person name="Carpenter M.L."/>
            <person name="Signorovitch A.Y."/>
            <person name="Moreno M.A."/>
            <person name="Kamm K."/>
            <person name="Grimwood J."/>
            <person name="Schmutz J."/>
            <person name="Shapiro H."/>
            <person name="Grigoriev I.V."/>
            <person name="Buss L.W."/>
            <person name="Schierwater B."/>
            <person name="Dellaporta S.L."/>
            <person name="Rokhsar D.S."/>
        </authorList>
    </citation>
    <scope>NUCLEOTIDE SEQUENCE [LARGE SCALE GENOMIC DNA]</scope>
    <source>
        <strain evidence="10 11">Grell-BS-1999</strain>
    </source>
</reference>
<dbReference type="RefSeq" id="XP_002116099.1">
    <property type="nucleotide sequence ID" value="XM_002116063.1"/>
</dbReference>
<feature type="chain" id="PRO_5002797412" description="Protein Wnt" evidence="9">
    <location>
        <begin position="28"/>
        <end position="110"/>
    </location>
</feature>
<protein>
    <recommendedName>
        <fullName evidence="8">Protein Wnt</fullName>
    </recommendedName>
</protein>
<evidence type="ECO:0000256" key="2">
    <source>
        <dbReference type="ARBA" id="ARBA00005683"/>
    </source>
</evidence>
<evidence type="ECO:0000256" key="1">
    <source>
        <dbReference type="ARBA" id="ARBA00004498"/>
    </source>
</evidence>
<proteinExistence type="inferred from homology"/>
<accession>B3S731</accession>
<dbReference type="GeneID" id="6757312"/>
<keyword evidence="9" id="KW-0732">Signal</keyword>
<keyword evidence="5" id="KW-0272">Extracellular matrix</keyword>
<keyword evidence="7" id="KW-1015">Disulfide bond</keyword>
<dbReference type="GO" id="GO:0005102">
    <property type="term" value="F:signaling receptor binding"/>
    <property type="evidence" value="ECO:0007669"/>
    <property type="project" value="InterPro"/>
</dbReference>
<evidence type="ECO:0000256" key="4">
    <source>
        <dbReference type="ARBA" id="ARBA00022525"/>
    </source>
</evidence>
<gene>
    <name evidence="10" type="ORF">TRIADDRAFT_60019</name>
</gene>
<dbReference type="HOGENOM" id="CLU_2174162_0_0_1"/>
<evidence type="ECO:0000256" key="7">
    <source>
        <dbReference type="ARBA" id="ARBA00023157"/>
    </source>
</evidence>
<evidence type="ECO:0000256" key="9">
    <source>
        <dbReference type="SAM" id="SignalP"/>
    </source>
</evidence>
<evidence type="ECO:0000256" key="8">
    <source>
        <dbReference type="RuleBase" id="RU003500"/>
    </source>
</evidence>
<dbReference type="CTD" id="6757312"/>
<evidence type="ECO:0000256" key="5">
    <source>
        <dbReference type="ARBA" id="ARBA00022530"/>
    </source>
</evidence>
<comment type="function">
    <text evidence="8">Ligand for members of the frizzled family of seven transmembrane receptors.</text>
</comment>
<comment type="similarity">
    <text evidence="2 8">Belongs to the Wnt family.</text>
</comment>
<dbReference type="EMBL" id="DS985253">
    <property type="protein sequence ID" value="EDV21499.1"/>
    <property type="molecule type" value="Genomic_DNA"/>
</dbReference>
<evidence type="ECO:0000256" key="6">
    <source>
        <dbReference type="ARBA" id="ARBA00022687"/>
    </source>
</evidence>
<keyword evidence="3 8" id="KW-0217">Developmental protein</keyword>
<dbReference type="InterPro" id="IPR005817">
    <property type="entry name" value="Wnt"/>
</dbReference>
<comment type="subcellular location">
    <subcellularLocation>
        <location evidence="1 8">Secreted</location>
        <location evidence="1 8">Extracellular space</location>
        <location evidence="1 8">Extracellular matrix</location>
    </subcellularLocation>
</comment>
<dbReference type="Pfam" id="PF00110">
    <property type="entry name" value="wnt"/>
    <property type="match status" value="1"/>
</dbReference>
<evidence type="ECO:0000313" key="10">
    <source>
        <dbReference type="EMBL" id="EDV21499.1"/>
    </source>
</evidence>
<evidence type="ECO:0000256" key="3">
    <source>
        <dbReference type="ARBA" id="ARBA00022473"/>
    </source>
</evidence>
<evidence type="ECO:0000313" key="11">
    <source>
        <dbReference type="Proteomes" id="UP000009022"/>
    </source>
</evidence>
<keyword evidence="11" id="KW-1185">Reference proteome</keyword>
<dbReference type="AlphaFoldDB" id="B3S731"/>
<dbReference type="Proteomes" id="UP000009022">
    <property type="component" value="Unassembled WGS sequence"/>
</dbReference>
<keyword evidence="6 8" id="KW-0879">Wnt signaling pathway</keyword>
<dbReference type="InParanoid" id="B3S731"/>